<dbReference type="EMBL" id="AMYB01000007">
    <property type="protein sequence ID" value="OAC99865.1"/>
    <property type="molecule type" value="Genomic_DNA"/>
</dbReference>
<evidence type="ECO:0000313" key="9">
    <source>
        <dbReference type="EMBL" id="OAC99865.1"/>
    </source>
</evidence>
<evidence type="ECO:0008006" key="11">
    <source>
        <dbReference type="Google" id="ProtNLM"/>
    </source>
</evidence>
<feature type="compositionally biased region" description="Basic and acidic residues" evidence="7">
    <location>
        <begin position="244"/>
        <end position="258"/>
    </location>
</feature>
<evidence type="ECO:0000313" key="10">
    <source>
        <dbReference type="Proteomes" id="UP000077051"/>
    </source>
</evidence>
<keyword evidence="6 8" id="KW-0472">Membrane</keyword>
<dbReference type="GO" id="GO:1990573">
    <property type="term" value="P:potassium ion import across plasma membrane"/>
    <property type="evidence" value="ECO:0007669"/>
    <property type="project" value="TreeGrafter"/>
</dbReference>
<dbReference type="PANTHER" id="PTHR31064">
    <property type="entry name" value="POTASSIUM TRANSPORT PROTEIN DDB_G0292412-RELATED"/>
    <property type="match status" value="1"/>
</dbReference>
<keyword evidence="3 8" id="KW-0812">Transmembrane</keyword>
<dbReference type="Pfam" id="PF02386">
    <property type="entry name" value="TrkH"/>
    <property type="match status" value="1"/>
</dbReference>
<dbReference type="OrthoDB" id="9999863at2759"/>
<feature type="region of interest" description="Disordered" evidence="7">
    <location>
        <begin position="134"/>
        <end position="153"/>
    </location>
</feature>
<gene>
    <name evidence="9" type="ORF">MUCCIDRAFT_146812</name>
</gene>
<keyword evidence="4 8" id="KW-1133">Transmembrane helix</keyword>
<feature type="transmembrane region" description="Helical" evidence="8">
    <location>
        <begin position="20"/>
        <end position="43"/>
    </location>
</feature>
<dbReference type="PANTHER" id="PTHR31064:SF30">
    <property type="entry name" value="HIGH-AFFINITY POTASSIUM TRANSPORT PROTEIN-RELATED"/>
    <property type="match status" value="1"/>
</dbReference>
<keyword evidence="2" id="KW-0813">Transport</keyword>
<dbReference type="VEuPathDB" id="FungiDB:MUCCIDRAFT_146812"/>
<organism evidence="9 10">
    <name type="scientific">Mucor lusitanicus CBS 277.49</name>
    <dbReference type="NCBI Taxonomy" id="747725"/>
    <lineage>
        <taxon>Eukaryota</taxon>
        <taxon>Fungi</taxon>
        <taxon>Fungi incertae sedis</taxon>
        <taxon>Mucoromycota</taxon>
        <taxon>Mucoromycotina</taxon>
        <taxon>Mucoromycetes</taxon>
        <taxon>Mucorales</taxon>
        <taxon>Mucorineae</taxon>
        <taxon>Mucoraceae</taxon>
        <taxon>Mucor</taxon>
    </lineage>
</organism>
<feature type="compositionally biased region" description="Polar residues" evidence="7">
    <location>
        <begin position="265"/>
        <end position="275"/>
    </location>
</feature>
<feature type="region of interest" description="Disordered" evidence="7">
    <location>
        <begin position="228"/>
        <end position="306"/>
    </location>
</feature>
<feature type="compositionally biased region" description="Polar residues" evidence="7">
    <location>
        <begin position="284"/>
        <end position="306"/>
    </location>
</feature>
<feature type="transmembrane region" description="Helical" evidence="8">
    <location>
        <begin position="319"/>
        <end position="346"/>
    </location>
</feature>
<dbReference type="InterPro" id="IPR003445">
    <property type="entry name" value="Cat_transpt"/>
</dbReference>
<dbReference type="STRING" id="747725.A0A168IE69"/>
<dbReference type="GO" id="GO:0140107">
    <property type="term" value="F:high-affinity potassium ion transmembrane transporter activity"/>
    <property type="evidence" value="ECO:0007669"/>
    <property type="project" value="TreeGrafter"/>
</dbReference>
<feature type="transmembrane region" description="Helical" evidence="8">
    <location>
        <begin position="463"/>
        <end position="486"/>
    </location>
</feature>
<accession>A0A168IE69</accession>
<reference evidence="9 10" key="1">
    <citation type="submission" date="2015-06" db="EMBL/GenBank/DDBJ databases">
        <title>Expansion of signal transduction pathways in fungi by whole-genome duplication.</title>
        <authorList>
            <consortium name="DOE Joint Genome Institute"/>
            <person name="Corrochano L.M."/>
            <person name="Kuo A."/>
            <person name="Marcet-Houben M."/>
            <person name="Polaino S."/>
            <person name="Salamov A."/>
            <person name="Villalobos J.M."/>
            <person name="Alvarez M.I."/>
            <person name="Avalos J."/>
            <person name="Benito E.P."/>
            <person name="Benoit I."/>
            <person name="Burger G."/>
            <person name="Camino L.P."/>
            <person name="Canovas D."/>
            <person name="Cerda-Olmedo E."/>
            <person name="Cheng J.-F."/>
            <person name="Dominguez A."/>
            <person name="Elias M."/>
            <person name="Eslava A.P."/>
            <person name="Glaser F."/>
            <person name="Grimwood J."/>
            <person name="Gutierrez G."/>
            <person name="Heitman J."/>
            <person name="Henrissat B."/>
            <person name="Iturriaga E.A."/>
            <person name="Lang B.F."/>
            <person name="Lavin J.L."/>
            <person name="Lee S."/>
            <person name="Li W."/>
            <person name="Lindquist E."/>
            <person name="Lopez-Garcia S."/>
            <person name="Luque E.M."/>
            <person name="Marcos A.T."/>
            <person name="Martin J."/>
            <person name="Mccluskey K."/>
            <person name="Medina H.R."/>
            <person name="Miralles-Duran A."/>
            <person name="Miyazaki A."/>
            <person name="Munoz-Torres E."/>
            <person name="Oguiza J.A."/>
            <person name="Ohm R."/>
            <person name="Olmedo M."/>
            <person name="Orejas M."/>
            <person name="Ortiz-Castellanos L."/>
            <person name="Pisabarro A.G."/>
            <person name="Rodriguez-Romero J."/>
            <person name="Ruiz-Herrera J."/>
            <person name="Ruiz-Vazquez R."/>
            <person name="Sanz C."/>
            <person name="Schackwitz W."/>
            <person name="Schmutz J."/>
            <person name="Shahriari M."/>
            <person name="Shelest E."/>
            <person name="Silva-Franco F."/>
            <person name="Soanes D."/>
            <person name="Syed K."/>
            <person name="Tagua V.G."/>
            <person name="Talbot N.J."/>
            <person name="Thon M."/>
            <person name="De Vries R.P."/>
            <person name="Wiebenga A."/>
            <person name="Yadav J.S."/>
            <person name="Braun E.L."/>
            <person name="Baker S."/>
            <person name="Garre V."/>
            <person name="Horwitz B."/>
            <person name="Torres-Martinez S."/>
            <person name="Idnurm A."/>
            <person name="Herrera-Estrella A."/>
            <person name="Gabaldon T."/>
            <person name="Grigoriev I.V."/>
        </authorList>
    </citation>
    <scope>NUCLEOTIDE SEQUENCE [LARGE SCALE GENOMIC DNA]</scope>
    <source>
        <strain evidence="9 10">CBS 277.49</strain>
    </source>
</reference>
<sequence length="743" mass="84334">MLPLLRDIGGYIGWFYHNKIHFLQLHYLYILLLSFLGSTFFYFQPGTTYAYIDALFMSTSAVTNTGLNTINMSSLSTWQTLVMYFGSLSGSHVMISIIIVYVRRHYFSKRFEDILIFNKAQRLREANRRKFEKNMSELERQRRKSTGESIKGGKPLRRRLSFISVRSSTKDDDTMPQPVTAQRKKSRFSAPRPLSTGLSHFDLMAHFKKKHSQSIGTDQPMQNYLDDTDASETHSESDAYPVVHPREAHVKDISHDTDGVDQDDISMSTLQNTSSHSEEDTLPIRTSSDAYTHPLGNTTTNPSLSSQQRYRLGGAEYRAIDFLTLLVPIYYLFCVLGFGFFIRIYVAASTYAQDVLQTTNAAGPIDPWFYSFFSSLSSFNNLGLSLVDASMTPFQSAPCMLILSMILILAGNTAYAIVLRLIIWILYKITPKTYIMRRETFRYLLDHPRRCYTTLFPATQTKWLLIVLIGITAVEFITFVALNYWLPVLSQLDWGARILDGLFQSVATRNAGYSVVDLMALNPGTQIVFIVAMYISVYPVAISMRNSNVYQERALGIYSGQDEDDDGDYESSNAPNFIHRLKRQPTMSSIVTTSRKVLRKPDFFVMTQIQRQLTSEICWVICCIFAICVIESEAILSSSPITMATVIYECVSAFGNVGASTGYPNTATSQAQQYHTLSKLVLIILMYRGRHRGLPAAIDRAVLLPSEQLEQKEQEDHLLRRRNTSISVGDGDPVMFYNRSRTL</sequence>
<feature type="transmembrane region" description="Helical" evidence="8">
    <location>
        <begin position="82"/>
        <end position="102"/>
    </location>
</feature>
<feature type="region of interest" description="Disordered" evidence="7">
    <location>
        <begin position="165"/>
        <end position="195"/>
    </location>
</feature>
<comment type="caution">
    <text evidence="9">The sequence shown here is derived from an EMBL/GenBank/DDBJ whole genome shotgun (WGS) entry which is preliminary data.</text>
</comment>
<evidence type="ECO:0000256" key="1">
    <source>
        <dbReference type="ARBA" id="ARBA00004141"/>
    </source>
</evidence>
<evidence type="ECO:0000256" key="8">
    <source>
        <dbReference type="SAM" id="Phobius"/>
    </source>
</evidence>
<evidence type="ECO:0000256" key="3">
    <source>
        <dbReference type="ARBA" id="ARBA00022692"/>
    </source>
</evidence>
<dbReference type="GO" id="GO:0030007">
    <property type="term" value="P:intracellular potassium ion homeostasis"/>
    <property type="evidence" value="ECO:0007669"/>
    <property type="project" value="TreeGrafter"/>
</dbReference>
<dbReference type="AlphaFoldDB" id="A0A168IE69"/>
<comment type="subcellular location">
    <subcellularLocation>
        <location evidence="1">Membrane</location>
        <topology evidence="1">Multi-pass membrane protein</topology>
    </subcellularLocation>
</comment>
<evidence type="ECO:0000256" key="7">
    <source>
        <dbReference type="SAM" id="MobiDB-lite"/>
    </source>
</evidence>
<evidence type="ECO:0000256" key="4">
    <source>
        <dbReference type="ARBA" id="ARBA00022989"/>
    </source>
</evidence>
<dbReference type="Proteomes" id="UP000077051">
    <property type="component" value="Unassembled WGS sequence"/>
</dbReference>
<feature type="transmembrane region" description="Helical" evidence="8">
    <location>
        <begin position="527"/>
        <end position="544"/>
    </location>
</feature>
<evidence type="ECO:0000256" key="5">
    <source>
        <dbReference type="ARBA" id="ARBA00023065"/>
    </source>
</evidence>
<evidence type="ECO:0000256" key="2">
    <source>
        <dbReference type="ARBA" id="ARBA00022448"/>
    </source>
</evidence>
<name>A0A168IE69_MUCCL</name>
<keyword evidence="5" id="KW-0406">Ion transport</keyword>
<protein>
    <recommendedName>
        <fullName evidence="11">Potassium transport protein</fullName>
    </recommendedName>
</protein>
<keyword evidence="10" id="KW-1185">Reference proteome</keyword>
<evidence type="ECO:0000256" key="6">
    <source>
        <dbReference type="ARBA" id="ARBA00023136"/>
    </source>
</evidence>
<dbReference type="InterPro" id="IPR051143">
    <property type="entry name" value="TrkH_K-transport"/>
</dbReference>
<feature type="transmembrane region" description="Helical" evidence="8">
    <location>
        <begin position="400"/>
        <end position="427"/>
    </location>
</feature>
<dbReference type="GO" id="GO:0005886">
    <property type="term" value="C:plasma membrane"/>
    <property type="evidence" value="ECO:0007669"/>
    <property type="project" value="TreeGrafter"/>
</dbReference>
<proteinExistence type="predicted"/>